<dbReference type="InterPro" id="IPR020545">
    <property type="entry name" value="Asp_carbamoyltransf_reg_N"/>
</dbReference>
<feature type="domain" description="Aspartate carbamoyltransferase regulatory subunit N-terminal" evidence="8">
    <location>
        <begin position="7"/>
        <end position="97"/>
    </location>
</feature>
<evidence type="ECO:0000256" key="2">
    <source>
        <dbReference type="ARBA" id="ARBA00010498"/>
    </source>
</evidence>
<evidence type="ECO:0000256" key="5">
    <source>
        <dbReference type="ARBA" id="ARBA00022833"/>
    </source>
</evidence>
<keyword evidence="6 7" id="KW-0665">Pyrimidine biosynthesis</keyword>
<feature type="binding site" evidence="7">
    <location>
        <position position="109"/>
    </location>
    <ligand>
        <name>Zn(2+)</name>
        <dbReference type="ChEBI" id="CHEBI:29105"/>
    </ligand>
</feature>
<dbReference type="EMBL" id="CP102096">
    <property type="protein sequence ID" value="UUM30426.1"/>
    <property type="molecule type" value="Genomic_DNA"/>
</dbReference>
<dbReference type="RefSeq" id="WP_257084176.1">
    <property type="nucleotide sequence ID" value="NZ_CP102096.1"/>
</dbReference>
<feature type="binding site" evidence="7">
    <location>
        <position position="138"/>
    </location>
    <ligand>
        <name>Zn(2+)</name>
        <dbReference type="ChEBI" id="CHEBI:29105"/>
    </ligand>
</feature>
<reference evidence="10" key="1">
    <citation type="submission" date="2022-07" db="EMBL/GenBank/DDBJ databases">
        <title>Complete genome of Vibrio japonicus strain JCM 31412T and phylogenomic assessment of the Nereis clade of the genus Vibrio.</title>
        <authorList>
            <person name="Shlafstein M.D."/>
            <person name="Emsley S.A."/>
            <person name="Ushijima B."/>
            <person name="Videau P."/>
            <person name="Saw J.H."/>
        </authorList>
    </citation>
    <scope>NUCLEOTIDE SEQUENCE</scope>
    <source>
        <strain evidence="10">JCM 31412</strain>
    </source>
</reference>
<sequence length="154" mass="17580">MVKETQLQVEAIRNGSVIDHIPANIGIKILKLFKMHKTNERITIGLNLPSSELGAKDLIKIENIYLTKEQANQLALYAPKATVNQIEEYKVVSKLNLTLPEYIESVFKCPNSNCISHGEPVESKFKVQQKQDNVHLKCHYCEKVFSREIMTEAR</sequence>
<keyword evidence="4 7" id="KW-0479">Metal-binding</keyword>
<dbReference type="PANTHER" id="PTHR35805">
    <property type="entry name" value="ASPARTATE CARBAMOYLTRANSFERASE REGULATORY CHAIN"/>
    <property type="match status" value="1"/>
</dbReference>
<evidence type="ECO:0000259" key="9">
    <source>
        <dbReference type="Pfam" id="PF02748"/>
    </source>
</evidence>
<dbReference type="NCBIfam" id="TIGR00240">
    <property type="entry name" value="ATCase_reg"/>
    <property type="match status" value="1"/>
</dbReference>
<protein>
    <recommendedName>
        <fullName evidence="3 7">Aspartate carbamoyltransferase regulatory chain</fullName>
    </recommendedName>
</protein>
<keyword evidence="11" id="KW-1185">Reference proteome</keyword>
<dbReference type="SUPFAM" id="SSF54893">
    <property type="entry name" value="Aspartate carbamoyltransferase, Regulatory-chain, N-terminal domain"/>
    <property type="match status" value="1"/>
</dbReference>
<dbReference type="InterPro" id="IPR020542">
    <property type="entry name" value="Asp_carbamoyltrfase_reg_C"/>
</dbReference>
<evidence type="ECO:0000256" key="3">
    <source>
        <dbReference type="ARBA" id="ARBA00021764"/>
    </source>
</evidence>
<dbReference type="InterPro" id="IPR002801">
    <property type="entry name" value="Asp_carbamoylTrfase_reg"/>
</dbReference>
<feature type="binding site" evidence="7">
    <location>
        <position position="114"/>
    </location>
    <ligand>
        <name>Zn(2+)</name>
        <dbReference type="ChEBI" id="CHEBI:29105"/>
    </ligand>
</feature>
<organism evidence="10 11">
    <name type="scientific">Vibrio japonicus</name>
    <dbReference type="NCBI Taxonomy" id="1824638"/>
    <lineage>
        <taxon>Bacteria</taxon>
        <taxon>Pseudomonadati</taxon>
        <taxon>Pseudomonadota</taxon>
        <taxon>Gammaproteobacteria</taxon>
        <taxon>Vibrionales</taxon>
        <taxon>Vibrionaceae</taxon>
        <taxon>Vibrio</taxon>
    </lineage>
</organism>
<comment type="cofactor">
    <cofactor evidence="7">
        <name>Zn(2+)</name>
        <dbReference type="ChEBI" id="CHEBI:29105"/>
    </cofactor>
    <text evidence="7">Binds 1 zinc ion per subunit.</text>
</comment>
<evidence type="ECO:0000256" key="4">
    <source>
        <dbReference type="ARBA" id="ARBA00022723"/>
    </source>
</evidence>
<dbReference type="Pfam" id="PF02748">
    <property type="entry name" value="PyrI_C"/>
    <property type="match status" value="1"/>
</dbReference>
<evidence type="ECO:0000313" key="10">
    <source>
        <dbReference type="EMBL" id="UUM30426.1"/>
    </source>
</evidence>
<dbReference type="PANTHER" id="PTHR35805:SF1">
    <property type="entry name" value="ASPARTATE CARBAMOYLTRANSFERASE REGULATORY CHAIN"/>
    <property type="match status" value="1"/>
</dbReference>
<dbReference type="Gene3D" id="3.30.70.140">
    <property type="entry name" value="Aspartate carbamoyltransferase regulatory subunit, N-terminal domain"/>
    <property type="match status" value="1"/>
</dbReference>
<evidence type="ECO:0000313" key="11">
    <source>
        <dbReference type="Proteomes" id="UP001058602"/>
    </source>
</evidence>
<comment type="similarity">
    <text evidence="2 7">Belongs to the PyrI family.</text>
</comment>
<feature type="domain" description="Aspartate carbamoyltransferase regulatory subunit C-terminal" evidence="9">
    <location>
        <begin position="103"/>
        <end position="149"/>
    </location>
</feature>
<evidence type="ECO:0000256" key="1">
    <source>
        <dbReference type="ARBA" id="ARBA00002565"/>
    </source>
</evidence>
<accession>A0ABY5LHK8</accession>
<dbReference type="InterPro" id="IPR036793">
    <property type="entry name" value="Asp_carbatrfase_reg_N_sf"/>
</dbReference>
<evidence type="ECO:0000259" key="8">
    <source>
        <dbReference type="Pfam" id="PF01948"/>
    </source>
</evidence>
<dbReference type="SUPFAM" id="SSF57825">
    <property type="entry name" value="Aspartate carbamoyltransferase, Regulatory-chain, C-terminal domain"/>
    <property type="match status" value="1"/>
</dbReference>
<gene>
    <name evidence="7 10" type="primary">pyrI</name>
    <name evidence="10" type="ORF">NP165_12175</name>
</gene>
<name>A0ABY5LHK8_9VIBR</name>
<keyword evidence="5 7" id="KW-0862">Zinc</keyword>
<evidence type="ECO:0000256" key="7">
    <source>
        <dbReference type="HAMAP-Rule" id="MF_00002"/>
    </source>
</evidence>
<feature type="binding site" evidence="7">
    <location>
        <position position="141"/>
    </location>
    <ligand>
        <name>Zn(2+)</name>
        <dbReference type="ChEBI" id="CHEBI:29105"/>
    </ligand>
</feature>
<dbReference type="GO" id="GO:0004070">
    <property type="term" value="F:aspartate carbamoyltransferase activity"/>
    <property type="evidence" value="ECO:0007669"/>
    <property type="project" value="UniProtKB-EC"/>
</dbReference>
<dbReference type="Gene3D" id="2.30.30.20">
    <property type="entry name" value="Aspartate carbamoyltransferase regulatory subunit, C-terminal domain"/>
    <property type="match status" value="1"/>
</dbReference>
<keyword evidence="10" id="KW-0808">Transferase</keyword>
<dbReference type="HAMAP" id="MF_00002">
    <property type="entry name" value="Asp_carb_tr_reg"/>
    <property type="match status" value="1"/>
</dbReference>
<proteinExistence type="inferred from homology"/>
<evidence type="ECO:0000256" key="6">
    <source>
        <dbReference type="ARBA" id="ARBA00022975"/>
    </source>
</evidence>
<dbReference type="Proteomes" id="UP001058602">
    <property type="component" value="Chromosome 1"/>
</dbReference>
<dbReference type="InterPro" id="IPR036792">
    <property type="entry name" value="Asp_carbatrfase_reg_C_sf"/>
</dbReference>
<comment type="function">
    <text evidence="1 7">Involved in allosteric regulation of aspartate carbamoyltransferase.</text>
</comment>
<dbReference type="Pfam" id="PF01948">
    <property type="entry name" value="PyrI"/>
    <property type="match status" value="1"/>
</dbReference>
<comment type="subunit">
    <text evidence="7">Contains catalytic and regulatory chains.</text>
</comment>